<comment type="similarity">
    <text evidence="2">Belongs to the peptidase C48 family.</text>
</comment>
<dbReference type="PANTHER" id="PTHR12606:SF1">
    <property type="entry name" value="UBIQUITIN-LIKE-SPECIFIC PROTEASE 1A"/>
    <property type="match status" value="1"/>
</dbReference>
<dbReference type="GO" id="GO:0006508">
    <property type="term" value="P:proteolysis"/>
    <property type="evidence" value="ECO:0007669"/>
    <property type="project" value="UniProtKB-KW"/>
</dbReference>
<organism evidence="11">
    <name type="scientific">Chlorella variabilis</name>
    <name type="common">Green alga</name>
    <dbReference type="NCBI Taxonomy" id="554065"/>
    <lineage>
        <taxon>Eukaryota</taxon>
        <taxon>Viridiplantae</taxon>
        <taxon>Chlorophyta</taxon>
        <taxon>core chlorophytes</taxon>
        <taxon>Trebouxiophyceae</taxon>
        <taxon>Chlorellales</taxon>
        <taxon>Chlorellaceae</taxon>
        <taxon>Chlorella clade</taxon>
        <taxon>Chlorella</taxon>
    </lineage>
</organism>
<dbReference type="Pfam" id="PF01103">
    <property type="entry name" value="Omp85"/>
    <property type="match status" value="1"/>
</dbReference>
<feature type="coiled-coil region" evidence="7">
    <location>
        <begin position="228"/>
        <end position="255"/>
    </location>
</feature>
<sequence length="1051" mass="114441">MAASTDNEEDSEMASSSSETSTSSWSSEAGDSPRPAAASPASPATRRVPPLSLRADLAALSRGDAAPDTPGTARQLGVPAAVPAGLPPGPAPRQAPSLVHVPPLTLAVPASHPQLQPSCQAAALLSLDILSPAFSLREQQQAAGGSDCDQLALSCAGRLGVPLERLRFFALTQVAGLQELPPGCSRVALEVLDSRFSLSALEELVAENQRLAVAGQSIRGQQQQPSEIHQLEALMQKLQLENSMLHQQLDRSEALRRKGAQALQELQQGVRHVREAGPSHSKLRLTPAIQQLPPQLALGQVQGTFTSEDRYRELVAAAQLATRRALQAQERELYFVQQAHTALEHGQPQRVQLLEAEAQKEGPPSEVLVDHARSSIQVTRKDMACMAPMQWLNDEVINLYISLLLERDAAWRKQGTGPRCHFFSTFFANKLYKDIGYNYDQVRRWTLPKRLAAAGQTSESILDCDRIVVPVHQGVHWVCAVIDLQNQKLVYYDSLKGEDHKCLQQLALYLRDEFRNKRNLQRDDVLDWPREFPKRIPQQFNGCDCGVFTLLFANYVGRAAPLDFTQAHIDNFRPHAAEGVTERDFDFEAAFEAAFQRLAGTPCKVERIMLVGLQRTKAGVVQAELLRVKGARTLEEIRDAALEAYESLMALDVFDGVDLVVAEGANKSGDTCTVVARFQEKGMVRLHAGTYVQGTEGSVETSLNLTNPLGYAEHVSLGVEHGSQATNIYTLALTKPKPWGRSLLLDARLHQLGHNYQGWSSYVELVRGGALTLSSEDGCHALSYELGWRQLADPARTASRAVLGQLGDKVLSAVKYVARGDTFDNPAFPTQGWGYRCELQMAGLGPDTNLLHFVRQHCMGKVAFPMSASGGAALTVAAEAGLLLPWGARAWDTPTCISDRFFLGGLGGGALRGFAQKGVGPSEPRRPAGEAGNTNQQSPRVPPRRDALGGDLFCSLMAALNFQLPFEAMQAAGIHGHLFLNGGNLVALSGIGRSLQSAWRDFTTTFRWSVGAGIVWPTRIGKLELNVCQVLARQPFDQARVGLQFGFVPPT</sequence>
<evidence type="ECO:0000256" key="8">
    <source>
        <dbReference type="SAM" id="MobiDB-lite"/>
    </source>
</evidence>
<dbReference type="InterPro" id="IPR038765">
    <property type="entry name" value="Papain-like_cys_pep_sf"/>
</dbReference>
<dbReference type="RefSeq" id="XP_005843587.1">
    <property type="nucleotide sequence ID" value="XM_005843525.1"/>
</dbReference>
<dbReference type="GO" id="GO:0005634">
    <property type="term" value="C:nucleus"/>
    <property type="evidence" value="ECO:0007669"/>
    <property type="project" value="TreeGrafter"/>
</dbReference>
<dbReference type="eggNOG" id="KOG2602">
    <property type="taxonomic scope" value="Eukaryota"/>
</dbReference>
<dbReference type="GO" id="GO:0016929">
    <property type="term" value="F:deSUMOylase activity"/>
    <property type="evidence" value="ECO:0007669"/>
    <property type="project" value="TreeGrafter"/>
</dbReference>
<dbReference type="InterPro" id="IPR000184">
    <property type="entry name" value="Bac_surfAg_D15"/>
</dbReference>
<evidence type="ECO:0000259" key="9">
    <source>
        <dbReference type="PROSITE" id="PS50600"/>
    </source>
</evidence>
<dbReference type="InParanoid" id="E1ZRW8"/>
<dbReference type="GO" id="GO:0019867">
    <property type="term" value="C:outer membrane"/>
    <property type="evidence" value="ECO:0007669"/>
    <property type="project" value="InterPro"/>
</dbReference>
<dbReference type="InterPro" id="IPR003653">
    <property type="entry name" value="Peptidase_C48_C"/>
</dbReference>
<dbReference type="Gene3D" id="3.40.395.10">
    <property type="entry name" value="Adenoviral Proteinase, Chain A"/>
    <property type="match status" value="1"/>
</dbReference>
<protein>
    <recommendedName>
        <fullName evidence="9">Ubiquitin-like protease family profile domain-containing protein</fullName>
    </recommendedName>
</protein>
<dbReference type="eggNOG" id="KOG0778">
    <property type="taxonomic scope" value="Eukaryota"/>
</dbReference>
<dbReference type="GO" id="GO:0016926">
    <property type="term" value="P:protein desumoylation"/>
    <property type="evidence" value="ECO:0007669"/>
    <property type="project" value="TreeGrafter"/>
</dbReference>
<dbReference type="EMBL" id="GL433863">
    <property type="protein sequence ID" value="EFN51485.1"/>
    <property type="molecule type" value="Genomic_DNA"/>
</dbReference>
<feature type="region of interest" description="Disordered" evidence="8">
    <location>
        <begin position="1"/>
        <end position="94"/>
    </location>
</feature>
<gene>
    <name evidence="10" type="ORF">CHLNCDRAFT_59242</name>
</gene>
<evidence type="ECO:0000256" key="2">
    <source>
        <dbReference type="ARBA" id="ARBA00005234"/>
    </source>
</evidence>
<evidence type="ECO:0000256" key="7">
    <source>
        <dbReference type="SAM" id="Coils"/>
    </source>
</evidence>
<name>E1ZRW8_CHLVA</name>
<dbReference type="PROSITE" id="PS50600">
    <property type="entry name" value="ULP_PROTEASE"/>
    <property type="match status" value="1"/>
</dbReference>
<feature type="region of interest" description="Disordered" evidence="8">
    <location>
        <begin position="916"/>
        <end position="943"/>
    </location>
</feature>
<evidence type="ECO:0000313" key="10">
    <source>
        <dbReference type="EMBL" id="EFN51485.1"/>
    </source>
</evidence>
<dbReference type="STRING" id="554065.E1ZRW8"/>
<accession>E1ZRW8</accession>
<feature type="compositionally biased region" description="Acidic residues" evidence="8">
    <location>
        <begin position="1"/>
        <end position="12"/>
    </location>
</feature>
<keyword evidence="11" id="KW-1185">Reference proteome</keyword>
<keyword evidence="5" id="KW-0788">Thiol protease</keyword>
<dbReference type="AlphaFoldDB" id="E1ZRW8"/>
<proteinExistence type="inferred from homology"/>
<dbReference type="GeneID" id="17350911"/>
<dbReference type="KEGG" id="cvr:CHLNCDRAFT_59242"/>
<evidence type="ECO:0000256" key="1">
    <source>
        <dbReference type="ARBA" id="ARBA00004370"/>
    </source>
</evidence>
<dbReference type="SUPFAM" id="SSF54001">
    <property type="entry name" value="Cysteine proteinases"/>
    <property type="match status" value="1"/>
</dbReference>
<dbReference type="PANTHER" id="PTHR12606">
    <property type="entry name" value="SENTRIN/SUMO-SPECIFIC PROTEASE"/>
    <property type="match status" value="1"/>
</dbReference>
<evidence type="ECO:0000313" key="11">
    <source>
        <dbReference type="Proteomes" id="UP000008141"/>
    </source>
</evidence>
<keyword evidence="6" id="KW-0472">Membrane</keyword>
<evidence type="ECO:0000256" key="4">
    <source>
        <dbReference type="ARBA" id="ARBA00022801"/>
    </source>
</evidence>
<keyword evidence="7" id="KW-0175">Coiled coil</keyword>
<feature type="compositionally biased region" description="Low complexity" evidence="8">
    <location>
        <begin position="13"/>
        <end position="66"/>
    </location>
</feature>
<reference evidence="10 11" key="1">
    <citation type="journal article" date="2010" name="Plant Cell">
        <title>The Chlorella variabilis NC64A genome reveals adaptation to photosymbiosis, coevolution with viruses, and cryptic sex.</title>
        <authorList>
            <person name="Blanc G."/>
            <person name="Duncan G."/>
            <person name="Agarkova I."/>
            <person name="Borodovsky M."/>
            <person name="Gurnon J."/>
            <person name="Kuo A."/>
            <person name="Lindquist E."/>
            <person name="Lucas S."/>
            <person name="Pangilinan J."/>
            <person name="Polle J."/>
            <person name="Salamov A."/>
            <person name="Terry A."/>
            <person name="Yamada T."/>
            <person name="Dunigan D.D."/>
            <person name="Grigoriev I.V."/>
            <person name="Claverie J.M."/>
            <person name="Van Etten J.L."/>
        </authorList>
    </citation>
    <scope>NUCLEOTIDE SEQUENCE [LARGE SCALE GENOMIC DNA]</scope>
    <source>
        <strain evidence="10 11">NC64A</strain>
    </source>
</reference>
<keyword evidence="4" id="KW-0378">Hydrolase</keyword>
<keyword evidence="3" id="KW-0645">Protease</keyword>
<evidence type="ECO:0000256" key="3">
    <source>
        <dbReference type="ARBA" id="ARBA00022670"/>
    </source>
</evidence>
<feature type="domain" description="Ubiquitin-like protease family profile" evidence="9">
    <location>
        <begin position="376"/>
        <end position="556"/>
    </location>
</feature>
<evidence type="ECO:0000256" key="6">
    <source>
        <dbReference type="ARBA" id="ARBA00023136"/>
    </source>
</evidence>
<dbReference type="Proteomes" id="UP000008141">
    <property type="component" value="Unassembled WGS sequence"/>
</dbReference>
<dbReference type="Pfam" id="PF02902">
    <property type="entry name" value="Peptidase_C48"/>
    <property type="match status" value="1"/>
</dbReference>
<dbReference type="OrthoDB" id="1724197at2759"/>
<evidence type="ECO:0000256" key="5">
    <source>
        <dbReference type="ARBA" id="ARBA00022807"/>
    </source>
</evidence>
<dbReference type="Gene3D" id="2.40.160.50">
    <property type="entry name" value="membrane protein fhac: a member of the omp85/tpsb transporter family"/>
    <property type="match status" value="1"/>
</dbReference>
<comment type="subcellular location">
    <subcellularLocation>
        <location evidence="1">Membrane</location>
    </subcellularLocation>
</comment>